<reference evidence="1 2" key="1">
    <citation type="journal article" date="2015" name="Genome Biol. Evol.">
        <title>Comparative Genomics of a Bacterivorous Green Alga Reveals Evolutionary Causalities and Consequences of Phago-Mixotrophic Mode of Nutrition.</title>
        <authorList>
            <person name="Burns J.A."/>
            <person name="Paasch A."/>
            <person name="Narechania A."/>
            <person name="Kim E."/>
        </authorList>
    </citation>
    <scope>NUCLEOTIDE SEQUENCE [LARGE SCALE GENOMIC DNA]</scope>
    <source>
        <strain evidence="1 2">PLY_AMNH</strain>
    </source>
</reference>
<comment type="caution">
    <text evidence="1">The sequence shown here is derived from an EMBL/GenBank/DDBJ whole genome shotgun (WGS) entry which is preliminary data.</text>
</comment>
<organism evidence="1 2">
    <name type="scientific">Cymbomonas tetramitiformis</name>
    <dbReference type="NCBI Taxonomy" id="36881"/>
    <lineage>
        <taxon>Eukaryota</taxon>
        <taxon>Viridiplantae</taxon>
        <taxon>Chlorophyta</taxon>
        <taxon>Pyramimonadophyceae</taxon>
        <taxon>Pyramimonadales</taxon>
        <taxon>Pyramimonadaceae</taxon>
        <taxon>Cymbomonas</taxon>
    </lineage>
</organism>
<dbReference type="AlphaFoldDB" id="A0AAE0C4N4"/>
<evidence type="ECO:0000313" key="2">
    <source>
        <dbReference type="Proteomes" id="UP001190700"/>
    </source>
</evidence>
<dbReference type="EMBL" id="LGRX02028673">
    <property type="protein sequence ID" value="KAK3247769.1"/>
    <property type="molecule type" value="Genomic_DNA"/>
</dbReference>
<dbReference type="Proteomes" id="UP001190700">
    <property type="component" value="Unassembled WGS sequence"/>
</dbReference>
<proteinExistence type="predicted"/>
<name>A0AAE0C4N4_9CHLO</name>
<protein>
    <submittedName>
        <fullName evidence="1">Uncharacterized protein</fullName>
    </submittedName>
</protein>
<gene>
    <name evidence="1" type="ORF">CYMTET_42741</name>
</gene>
<evidence type="ECO:0000313" key="1">
    <source>
        <dbReference type="EMBL" id="KAK3247769.1"/>
    </source>
</evidence>
<keyword evidence="2" id="KW-1185">Reference proteome</keyword>
<sequence>MEYAGVQTATVNQSLQNTSCTWGVITGDVFACALCDKASVIFCVNEECALCEECNYRRSGLDSSLVRETPRALKPCQVALSRSERTKSPWSDHFALSPCTFSKLRSLPGNHCAMLQSRQSRTTLHRV</sequence>
<accession>A0AAE0C4N4</accession>